<evidence type="ECO:0000259" key="2">
    <source>
        <dbReference type="PROSITE" id="PS50995"/>
    </source>
</evidence>
<dbReference type="InterPro" id="IPR036388">
    <property type="entry name" value="WH-like_DNA-bd_sf"/>
</dbReference>
<evidence type="ECO:0000313" key="4">
    <source>
        <dbReference type="Proteomes" id="UP001183809"/>
    </source>
</evidence>
<name>A0ABU2TYG6_9ACTN</name>
<dbReference type="PANTHER" id="PTHR33164">
    <property type="entry name" value="TRANSCRIPTIONAL REGULATOR, MARR FAMILY"/>
    <property type="match status" value="1"/>
</dbReference>
<evidence type="ECO:0000256" key="1">
    <source>
        <dbReference type="SAM" id="MobiDB-lite"/>
    </source>
</evidence>
<comment type="caution">
    <text evidence="3">The sequence shown here is derived from an EMBL/GenBank/DDBJ whole genome shotgun (WGS) entry which is preliminary data.</text>
</comment>
<dbReference type="Proteomes" id="UP001183809">
    <property type="component" value="Unassembled WGS sequence"/>
</dbReference>
<dbReference type="PROSITE" id="PS50995">
    <property type="entry name" value="HTH_MARR_2"/>
    <property type="match status" value="1"/>
</dbReference>
<accession>A0ABU2TYG6</accession>
<feature type="compositionally biased region" description="Low complexity" evidence="1">
    <location>
        <begin position="165"/>
        <end position="174"/>
    </location>
</feature>
<dbReference type="RefSeq" id="WP_311697435.1">
    <property type="nucleotide sequence ID" value="NZ_JAVREY010000030.1"/>
</dbReference>
<keyword evidence="4" id="KW-1185">Reference proteome</keyword>
<sequence length="180" mass="18877">MNSAPRLELPDEIRYLILAGQREGSRRLAASLRSLGLTPAQAEVLDVLRSRGELTLAELGRLLVCEAGSPSRLVDSLVRAGLVARLPSPQDKRAVLLSLTPEGEDTADGLGAATTELAGFMAERLEPAELDTLAALLRRLLHGTPGGEALATRFPSPAPAPAEPSAPVGAPAARRPAKNR</sequence>
<dbReference type="PRINTS" id="PR00598">
    <property type="entry name" value="HTHMARR"/>
</dbReference>
<evidence type="ECO:0000313" key="3">
    <source>
        <dbReference type="EMBL" id="MDT0465973.1"/>
    </source>
</evidence>
<reference evidence="4" key="1">
    <citation type="submission" date="2023-07" db="EMBL/GenBank/DDBJ databases">
        <title>30 novel species of actinomycetes from the DSMZ collection.</title>
        <authorList>
            <person name="Nouioui I."/>
        </authorList>
    </citation>
    <scope>NUCLEOTIDE SEQUENCE [LARGE SCALE GENOMIC DNA]</scope>
    <source>
        <strain evidence="4">DSM 41699</strain>
    </source>
</reference>
<organism evidence="3 4">
    <name type="scientific">Streptomyces gibsoniae</name>
    <dbReference type="NCBI Taxonomy" id="3075529"/>
    <lineage>
        <taxon>Bacteria</taxon>
        <taxon>Bacillati</taxon>
        <taxon>Actinomycetota</taxon>
        <taxon>Actinomycetes</taxon>
        <taxon>Kitasatosporales</taxon>
        <taxon>Streptomycetaceae</taxon>
        <taxon>Streptomyces</taxon>
    </lineage>
</organism>
<dbReference type="EMBL" id="JAVREY010000030">
    <property type="protein sequence ID" value="MDT0465973.1"/>
    <property type="molecule type" value="Genomic_DNA"/>
</dbReference>
<feature type="region of interest" description="Disordered" evidence="1">
    <location>
        <begin position="147"/>
        <end position="180"/>
    </location>
</feature>
<gene>
    <name evidence="3" type="ORF">RM764_23690</name>
</gene>
<protein>
    <submittedName>
        <fullName evidence="3">MarR family transcriptional regulator</fullName>
    </submittedName>
</protein>
<dbReference type="InterPro" id="IPR036390">
    <property type="entry name" value="WH_DNA-bd_sf"/>
</dbReference>
<dbReference type="Pfam" id="PF13463">
    <property type="entry name" value="HTH_27"/>
    <property type="match status" value="1"/>
</dbReference>
<dbReference type="SMART" id="SM00347">
    <property type="entry name" value="HTH_MARR"/>
    <property type="match status" value="1"/>
</dbReference>
<dbReference type="SUPFAM" id="SSF46785">
    <property type="entry name" value="Winged helix' DNA-binding domain"/>
    <property type="match status" value="1"/>
</dbReference>
<dbReference type="PANTHER" id="PTHR33164:SF43">
    <property type="entry name" value="HTH-TYPE TRANSCRIPTIONAL REPRESSOR YETL"/>
    <property type="match status" value="1"/>
</dbReference>
<dbReference type="Gene3D" id="1.10.10.10">
    <property type="entry name" value="Winged helix-like DNA-binding domain superfamily/Winged helix DNA-binding domain"/>
    <property type="match status" value="1"/>
</dbReference>
<dbReference type="InterPro" id="IPR000835">
    <property type="entry name" value="HTH_MarR-typ"/>
</dbReference>
<dbReference type="InterPro" id="IPR039422">
    <property type="entry name" value="MarR/SlyA-like"/>
</dbReference>
<proteinExistence type="predicted"/>
<feature type="domain" description="HTH marR-type" evidence="2">
    <location>
        <begin position="10"/>
        <end position="142"/>
    </location>
</feature>